<evidence type="ECO:0000313" key="2">
    <source>
        <dbReference type="Proteomes" id="UP001152803"/>
    </source>
</evidence>
<gene>
    <name evidence="1" type="ORF">COCON_G00190160</name>
</gene>
<proteinExistence type="predicted"/>
<dbReference type="AlphaFoldDB" id="A0A9Q1HRV9"/>
<keyword evidence="2" id="KW-1185">Reference proteome</keyword>
<comment type="caution">
    <text evidence="1">The sequence shown here is derived from an EMBL/GenBank/DDBJ whole genome shotgun (WGS) entry which is preliminary data.</text>
</comment>
<dbReference type="Proteomes" id="UP001152803">
    <property type="component" value="Unassembled WGS sequence"/>
</dbReference>
<dbReference type="EMBL" id="JAFJMO010000014">
    <property type="protein sequence ID" value="KAJ8256864.1"/>
    <property type="molecule type" value="Genomic_DNA"/>
</dbReference>
<evidence type="ECO:0000313" key="1">
    <source>
        <dbReference type="EMBL" id="KAJ8256864.1"/>
    </source>
</evidence>
<protein>
    <submittedName>
        <fullName evidence="1">Uncharacterized protein</fullName>
    </submittedName>
</protein>
<organism evidence="1 2">
    <name type="scientific">Conger conger</name>
    <name type="common">Conger eel</name>
    <name type="synonym">Muraena conger</name>
    <dbReference type="NCBI Taxonomy" id="82655"/>
    <lineage>
        <taxon>Eukaryota</taxon>
        <taxon>Metazoa</taxon>
        <taxon>Chordata</taxon>
        <taxon>Craniata</taxon>
        <taxon>Vertebrata</taxon>
        <taxon>Euteleostomi</taxon>
        <taxon>Actinopterygii</taxon>
        <taxon>Neopterygii</taxon>
        <taxon>Teleostei</taxon>
        <taxon>Anguilliformes</taxon>
        <taxon>Congridae</taxon>
        <taxon>Conger</taxon>
    </lineage>
</organism>
<sequence>MCIFHSNLGHHVYCVVKCIRIQKDDVKWMCYDYDSHLCLLLTGQSLIIFCMYDYGPISPYFLFILKDGYCMILGVCKPCFKRPISVPNKIVRSEDDGRHI</sequence>
<accession>A0A9Q1HRV9</accession>
<reference evidence="1" key="1">
    <citation type="journal article" date="2023" name="Science">
        <title>Genome structures resolve the early diversification of teleost fishes.</title>
        <authorList>
            <person name="Parey E."/>
            <person name="Louis A."/>
            <person name="Montfort J."/>
            <person name="Bouchez O."/>
            <person name="Roques C."/>
            <person name="Iampietro C."/>
            <person name="Lluch J."/>
            <person name="Castinel A."/>
            <person name="Donnadieu C."/>
            <person name="Desvignes T."/>
            <person name="Floi Bucao C."/>
            <person name="Jouanno E."/>
            <person name="Wen M."/>
            <person name="Mejri S."/>
            <person name="Dirks R."/>
            <person name="Jansen H."/>
            <person name="Henkel C."/>
            <person name="Chen W.J."/>
            <person name="Zahm M."/>
            <person name="Cabau C."/>
            <person name="Klopp C."/>
            <person name="Thompson A.W."/>
            <person name="Robinson-Rechavi M."/>
            <person name="Braasch I."/>
            <person name="Lecointre G."/>
            <person name="Bobe J."/>
            <person name="Postlethwait J.H."/>
            <person name="Berthelot C."/>
            <person name="Roest Crollius H."/>
            <person name="Guiguen Y."/>
        </authorList>
    </citation>
    <scope>NUCLEOTIDE SEQUENCE</scope>
    <source>
        <strain evidence="1">Concon-B</strain>
    </source>
</reference>
<name>A0A9Q1HRV9_CONCO</name>